<comment type="caution">
    <text evidence="2">The sequence shown here is derived from an EMBL/GenBank/DDBJ whole genome shotgun (WGS) entry which is preliminary data.</text>
</comment>
<sequence length="179" mass="19401">MGSKTGSVAVLLGLLTVNTLVPSVRNFPQQEKSSLLSSAEKIIDGAGYSMHNTAFSLDLAAQANSPVDGEQLGSVTMEPYQNGRDQKWGTSFYGTNQVALSNGLVGKNVLSVYLPEGSSRDRARLYAFENLSNPNIYKILNLETNLCLVANQRSSNEPITVEFGSCTEGNYSWLLRRTG</sequence>
<keyword evidence="3" id="KW-1185">Reference proteome</keyword>
<dbReference type="EMBL" id="CAXLJM020000046">
    <property type="protein sequence ID" value="CAL8110936.1"/>
    <property type="molecule type" value="Genomic_DNA"/>
</dbReference>
<gene>
    <name evidence="2" type="ORF">ODALV1_LOCUS14571</name>
</gene>
<evidence type="ECO:0000313" key="2">
    <source>
        <dbReference type="EMBL" id="CAL8110936.1"/>
    </source>
</evidence>
<dbReference type="InterPro" id="IPR035992">
    <property type="entry name" value="Ricin_B-like_lectins"/>
</dbReference>
<dbReference type="Proteomes" id="UP001642540">
    <property type="component" value="Unassembled WGS sequence"/>
</dbReference>
<proteinExistence type="predicted"/>
<protein>
    <submittedName>
        <fullName evidence="2">Uncharacterized protein</fullName>
    </submittedName>
</protein>
<reference evidence="2 3" key="1">
    <citation type="submission" date="2024-08" db="EMBL/GenBank/DDBJ databases">
        <authorList>
            <person name="Cucini C."/>
            <person name="Frati F."/>
        </authorList>
    </citation>
    <scope>NUCLEOTIDE SEQUENCE [LARGE SCALE GENOMIC DNA]</scope>
</reference>
<feature type="chain" id="PRO_5046648510" evidence="1">
    <location>
        <begin position="27"/>
        <end position="179"/>
    </location>
</feature>
<feature type="signal peptide" evidence="1">
    <location>
        <begin position="1"/>
        <end position="26"/>
    </location>
</feature>
<evidence type="ECO:0000256" key="1">
    <source>
        <dbReference type="SAM" id="SignalP"/>
    </source>
</evidence>
<evidence type="ECO:0000313" key="3">
    <source>
        <dbReference type="Proteomes" id="UP001642540"/>
    </source>
</evidence>
<keyword evidence="1" id="KW-0732">Signal</keyword>
<accession>A0ABP1QYN5</accession>
<organism evidence="2 3">
    <name type="scientific">Orchesella dallaii</name>
    <dbReference type="NCBI Taxonomy" id="48710"/>
    <lineage>
        <taxon>Eukaryota</taxon>
        <taxon>Metazoa</taxon>
        <taxon>Ecdysozoa</taxon>
        <taxon>Arthropoda</taxon>
        <taxon>Hexapoda</taxon>
        <taxon>Collembola</taxon>
        <taxon>Entomobryomorpha</taxon>
        <taxon>Entomobryoidea</taxon>
        <taxon>Orchesellidae</taxon>
        <taxon>Orchesellinae</taxon>
        <taxon>Orchesella</taxon>
    </lineage>
</organism>
<dbReference type="SUPFAM" id="SSF50370">
    <property type="entry name" value="Ricin B-like lectins"/>
    <property type="match status" value="1"/>
</dbReference>
<name>A0ABP1QYN5_9HEXA</name>